<feature type="compositionally biased region" description="Basic and acidic residues" evidence="1">
    <location>
        <begin position="89"/>
        <end position="106"/>
    </location>
</feature>
<dbReference type="EMBL" id="JBIRWE010000002">
    <property type="protein sequence ID" value="MFI1964107.1"/>
    <property type="molecule type" value="Genomic_DNA"/>
</dbReference>
<keyword evidence="3" id="KW-1185">Reference proteome</keyword>
<evidence type="ECO:0000256" key="1">
    <source>
        <dbReference type="SAM" id="MobiDB-lite"/>
    </source>
</evidence>
<evidence type="ECO:0000313" key="3">
    <source>
        <dbReference type="Proteomes" id="UP001611548"/>
    </source>
</evidence>
<sequence length="128" mass="13698">MADWLGLDGPIDGADCAVADDFAGRNGAVITRCEPGTVFDAEYTVEVRTREPIGNSVIPGTENEYATADATAVIEPRCRLAPGDEDEGGDRGRDPVNLKCDDRDWSLDPDNGDTLPEASDLFSVHLSE</sequence>
<evidence type="ECO:0000313" key="2">
    <source>
        <dbReference type="EMBL" id="MFI1964107.1"/>
    </source>
</evidence>
<name>A0ABW7URR6_9ACTN</name>
<comment type="caution">
    <text evidence="2">The sequence shown here is derived from an EMBL/GenBank/DDBJ whole genome shotgun (WGS) entry which is preliminary data.</text>
</comment>
<accession>A0ABW7URR6</accession>
<gene>
    <name evidence="2" type="ORF">ACH429_08215</name>
</gene>
<dbReference type="RefSeq" id="WP_338058498.1">
    <property type="nucleotide sequence ID" value="NZ_JBIRWE010000002.1"/>
</dbReference>
<protein>
    <submittedName>
        <fullName evidence="2">Uncharacterized protein</fullName>
    </submittedName>
</protein>
<feature type="region of interest" description="Disordered" evidence="1">
    <location>
        <begin position="80"/>
        <end position="128"/>
    </location>
</feature>
<proteinExistence type="predicted"/>
<dbReference type="Proteomes" id="UP001611548">
    <property type="component" value="Unassembled WGS sequence"/>
</dbReference>
<reference evidence="2 3" key="1">
    <citation type="submission" date="2024-10" db="EMBL/GenBank/DDBJ databases">
        <title>The Natural Products Discovery Center: Release of the First 8490 Sequenced Strains for Exploring Actinobacteria Biosynthetic Diversity.</title>
        <authorList>
            <person name="Kalkreuter E."/>
            <person name="Kautsar S.A."/>
            <person name="Yang D."/>
            <person name="Bader C.D."/>
            <person name="Teijaro C.N."/>
            <person name="Fluegel L."/>
            <person name="Davis C.M."/>
            <person name="Simpson J.R."/>
            <person name="Lauterbach L."/>
            <person name="Steele A.D."/>
            <person name="Gui C."/>
            <person name="Meng S."/>
            <person name="Li G."/>
            <person name="Viehrig K."/>
            <person name="Ye F."/>
            <person name="Su P."/>
            <person name="Kiefer A.F."/>
            <person name="Nichols A."/>
            <person name="Cepeda A.J."/>
            <person name="Yan W."/>
            <person name="Fan B."/>
            <person name="Jiang Y."/>
            <person name="Adhikari A."/>
            <person name="Zheng C.-J."/>
            <person name="Schuster L."/>
            <person name="Cowan T.M."/>
            <person name="Smanski M.J."/>
            <person name="Chevrette M.G."/>
            <person name="De Carvalho L.P.S."/>
            <person name="Shen B."/>
        </authorList>
    </citation>
    <scope>NUCLEOTIDE SEQUENCE [LARGE SCALE GENOMIC DNA]</scope>
    <source>
        <strain evidence="2 3">NPDC020327</strain>
    </source>
</reference>
<organism evidence="2 3">
    <name type="scientific">Streptomyces pathocidini</name>
    <dbReference type="NCBI Taxonomy" id="1650571"/>
    <lineage>
        <taxon>Bacteria</taxon>
        <taxon>Bacillati</taxon>
        <taxon>Actinomycetota</taxon>
        <taxon>Actinomycetes</taxon>
        <taxon>Kitasatosporales</taxon>
        <taxon>Streptomycetaceae</taxon>
        <taxon>Streptomyces</taxon>
    </lineage>
</organism>